<feature type="compositionally biased region" description="Gly residues" evidence="1">
    <location>
        <begin position="96"/>
        <end position="105"/>
    </location>
</feature>
<keyword evidence="3" id="KW-1185">Reference proteome</keyword>
<evidence type="ECO:0000313" key="2">
    <source>
        <dbReference type="EMBL" id="KAG5555813.1"/>
    </source>
</evidence>
<organism evidence="2 3">
    <name type="scientific">Rhododendron griersonianum</name>
    <dbReference type="NCBI Taxonomy" id="479676"/>
    <lineage>
        <taxon>Eukaryota</taxon>
        <taxon>Viridiplantae</taxon>
        <taxon>Streptophyta</taxon>
        <taxon>Embryophyta</taxon>
        <taxon>Tracheophyta</taxon>
        <taxon>Spermatophyta</taxon>
        <taxon>Magnoliopsida</taxon>
        <taxon>eudicotyledons</taxon>
        <taxon>Gunneridae</taxon>
        <taxon>Pentapetalae</taxon>
        <taxon>asterids</taxon>
        <taxon>Ericales</taxon>
        <taxon>Ericaceae</taxon>
        <taxon>Ericoideae</taxon>
        <taxon>Rhodoreae</taxon>
        <taxon>Rhododendron</taxon>
    </lineage>
</organism>
<protein>
    <submittedName>
        <fullName evidence="2">Uncharacterized protein</fullName>
    </submittedName>
</protein>
<sequence>MFSIQLQSINSLSANSMAANGLLQYYFFPTDYLYPRRQHRVPPLLQPLKTEPFSDRNQPPPSEAAAAALVLRDLHGNNNNNVPRRRNESTDTKNRSGGGCGEESCGGGNWEAELTPLHLSCPVTIPAFLQLPYGATRFTV</sequence>
<feature type="region of interest" description="Disordered" evidence="1">
    <location>
        <begin position="73"/>
        <end position="105"/>
    </location>
</feature>
<comment type="caution">
    <text evidence="2">The sequence shown here is derived from an EMBL/GenBank/DDBJ whole genome shotgun (WGS) entry which is preliminary data.</text>
</comment>
<proteinExistence type="predicted"/>
<evidence type="ECO:0000313" key="3">
    <source>
        <dbReference type="Proteomes" id="UP000823749"/>
    </source>
</evidence>
<feature type="compositionally biased region" description="Basic and acidic residues" evidence="1">
    <location>
        <begin position="85"/>
        <end position="94"/>
    </location>
</feature>
<gene>
    <name evidence="2" type="ORF">RHGRI_006456</name>
</gene>
<dbReference type="Proteomes" id="UP000823749">
    <property type="component" value="Chromosome 3"/>
</dbReference>
<dbReference type="EMBL" id="JACTNZ010000003">
    <property type="protein sequence ID" value="KAG5555813.1"/>
    <property type="molecule type" value="Genomic_DNA"/>
</dbReference>
<reference evidence="2" key="1">
    <citation type="submission" date="2020-08" db="EMBL/GenBank/DDBJ databases">
        <title>Plant Genome Project.</title>
        <authorList>
            <person name="Zhang R.-G."/>
        </authorList>
    </citation>
    <scope>NUCLEOTIDE SEQUENCE</scope>
    <source>
        <strain evidence="2">WSP0</strain>
        <tissue evidence="2">Leaf</tissue>
    </source>
</reference>
<name>A0AAV6KUT2_9ERIC</name>
<dbReference type="AlphaFoldDB" id="A0AAV6KUT2"/>
<evidence type="ECO:0000256" key="1">
    <source>
        <dbReference type="SAM" id="MobiDB-lite"/>
    </source>
</evidence>
<accession>A0AAV6KUT2</accession>